<keyword evidence="1 4" id="KW-0378">Hydrolase</keyword>
<dbReference type="Gene3D" id="3.10.20.310">
    <property type="entry name" value="membrane protein fhac"/>
    <property type="match status" value="1"/>
</dbReference>
<dbReference type="InterPro" id="IPR043864">
    <property type="entry name" value="Omp85-like_dom"/>
</dbReference>
<name>A0ABP3URD0_9FLAO</name>
<accession>A0ABP3URD0</accession>
<dbReference type="Pfam" id="PF19143">
    <property type="entry name" value="Omp85_2"/>
    <property type="match status" value="1"/>
</dbReference>
<dbReference type="PANTHER" id="PTHR14226">
    <property type="entry name" value="NEUROPATHY TARGET ESTERASE/SWISS CHEESE D.MELANOGASTER"/>
    <property type="match status" value="1"/>
</dbReference>
<dbReference type="SUPFAM" id="SSF52151">
    <property type="entry name" value="FabD/lysophospholipase-like"/>
    <property type="match status" value="1"/>
</dbReference>
<feature type="short sequence motif" description="GXSXG" evidence="4">
    <location>
        <begin position="62"/>
        <end position="66"/>
    </location>
</feature>
<evidence type="ECO:0000259" key="5">
    <source>
        <dbReference type="PROSITE" id="PS51635"/>
    </source>
</evidence>
<protein>
    <submittedName>
        <fullName evidence="6">Patatin-like phospholipase family protein</fullName>
    </submittedName>
</protein>
<dbReference type="Pfam" id="PF01734">
    <property type="entry name" value="Patatin"/>
    <property type="match status" value="1"/>
</dbReference>
<sequence>MKHIILIALIFFNISLYAQESVEETKPKIGLVLSGGGAKGFAHIGVLKVIDSLGIKVDQVAGTSMGAIIGSLYASGYTGKQLDSIFRTLNFDDVISDNLPREAKTFYERDNAEKYAVSLPFDKFKLKLPSAISRGQNVYNLLTYLTLHVSEVDDFQKLPIPFFCIATDVETGKEVILDKGNLAKAITASGAFPSLFQPVEIDGQLLIDGGVVNNYPIDELRAKGMDIIIGVDVQDGLATRDELTSAPDILLQINNYRTINDMKSKVKKTDVYIKPDIKDFTVISFSEGSQIVENGEYAASQKIDELLALAKTNQKSVQYKAVKSPDSILINSVNFDGNKRYTRSYVLGKLRLKQNSKVSYEDFNSGVNNLVATNNFDAFQYKFKKSKDSDGYDLDATLKESKATTFLKLGLHYDDLYKSAALVNITKKRFLFDNDVASFDFILGDNVRYNFEYFIDKGFYWSIGLRSRFNQFQKGISAQLLLDDAEQDLTGINKLDVELQDQTNQFYLQTLFRKDFAFSVGAEHKRLRIKSETIIDDFQSDDDEVIFENTDYLSLFGGLKLDTYSNKYFPKKGFYFNGDFHLYLHASNFNKEFSEFSIAKADIGYAFSFSDKFAVNLLSQGGFKIGDDSTKTLDFALGGYGNNFINNFISFYGYENIALTGNSFVKGTITLDYELFKKHHIIAAANYANIEDGLFESGGWISKVDYSGYALGYSVETFLGPLEAKYTWSPENNKSIWVFNIGFWF</sequence>
<feature type="active site" description="Nucleophile" evidence="4">
    <location>
        <position position="64"/>
    </location>
</feature>
<evidence type="ECO:0000313" key="7">
    <source>
        <dbReference type="Proteomes" id="UP001500736"/>
    </source>
</evidence>
<evidence type="ECO:0000256" key="3">
    <source>
        <dbReference type="ARBA" id="ARBA00023098"/>
    </source>
</evidence>
<dbReference type="PANTHER" id="PTHR14226:SF76">
    <property type="entry name" value="NTE FAMILY PROTEIN RSSA"/>
    <property type="match status" value="1"/>
</dbReference>
<evidence type="ECO:0000256" key="2">
    <source>
        <dbReference type="ARBA" id="ARBA00022963"/>
    </source>
</evidence>
<comment type="caution">
    <text evidence="6">The sequence shown here is derived from an EMBL/GenBank/DDBJ whole genome shotgun (WGS) entry which is preliminary data.</text>
</comment>
<dbReference type="Proteomes" id="UP001500736">
    <property type="component" value="Unassembled WGS sequence"/>
</dbReference>
<dbReference type="Gene3D" id="3.40.1090.10">
    <property type="entry name" value="Cytosolic phospholipase A2 catalytic domain"/>
    <property type="match status" value="2"/>
</dbReference>
<feature type="short sequence motif" description="GXGXXG" evidence="4">
    <location>
        <begin position="35"/>
        <end position="40"/>
    </location>
</feature>
<feature type="active site" description="Proton acceptor" evidence="4">
    <location>
        <position position="208"/>
    </location>
</feature>
<organism evidence="6 7">
    <name type="scientific">Gaetbulibacter jejuensis</name>
    <dbReference type="NCBI Taxonomy" id="584607"/>
    <lineage>
        <taxon>Bacteria</taxon>
        <taxon>Pseudomonadati</taxon>
        <taxon>Bacteroidota</taxon>
        <taxon>Flavobacteriia</taxon>
        <taxon>Flavobacteriales</taxon>
        <taxon>Flavobacteriaceae</taxon>
        <taxon>Gaetbulibacter</taxon>
    </lineage>
</organism>
<dbReference type="InterPro" id="IPR016035">
    <property type="entry name" value="Acyl_Trfase/lysoPLipase"/>
</dbReference>
<evidence type="ECO:0000256" key="1">
    <source>
        <dbReference type="ARBA" id="ARBA00022801"/>
    </source>
</evidence>
<keyword evidence="3 4" id="KW-0443">Lipid metabolism</keyword>
<evidence type="ECO:0000313" key="6">
    <source>
        <dbReference type="EMBL" id="GAA0738183.1"/>
    </source>
</evidence>
<keyword evidence="7" id="KW-1185">Reference proteome</keyword>
<dbReference type="EMBL" id="BAAAGF010000001">
    <property type="protein sequence ID" value="GAA0738183.1"/>
    <property type="molecule type" value="Genomic_DNA"/>
</dbReference>
<reference evidence="7" key="1">
    <citation type="journal article" date="2019" name="Int. J. Syst. Evol. Microbiol.">
        <title>The Global Catalogue of Microorganisms (GCM) 10K type strain sequencing project: providing services to taxonomists for standard genome sequencing and annotation.</title>
        <authorList>
            <consortium name="The Broad Institute Genomics Platform"/>
            <consortium name="The Broad Institute Genome Sequencing Center for Infectious Disease"/>
            <person name="Wu L."/>
            <person name="Ma J."/>
        </authorList>
    </citation>
    <scope>NUCLEOTIDE SEQUENCE [LARGE SCALE GENOMIC DNA]</scope>
    <source>
        <strain evidence="7">JCM 15976</strain>
    </source>
</reference>
<feature type="domain" description="PNPLA" evidence="5">
    <location>
        <begin position="31"/>
        <end position="221"/>
    </location>
</feature>
<gene>
    <name evidence="6" type="ORF">GCM10009431_05830</name>
</gene>
<dbReference type="InterPro" id="IPR050301">
    <property type="entry name" value="NTE"/>
</dbReference>
<dbReference type="PROSITE" id="PS51635">
    <property type="entry name" value="PNPLA"/>
    <property type="match status" value="1"/>
</dbReference>
<evidence type="ECO:0000256" key="4">
    <source>
        <dbReference type="PROSITE-ProRule" id="PRU01161"/>
    </source>
</evidence>
<keyword evidence="2 4" id="KW-0442">Lipid degradation</keyword>
<dbReference type="InterPro" id="IPR002641">
    <property type="entry name" value="PNPLA_dom"/>
</dbReference>
<dbReference type="CDD" id="cd07205">
    <property type="entry name" value="Pat_PNPLA6_PNPLA7_NTE1_like"/>
    <property type="match status" value="1"/>
</dbReference>
<dbReference type="RefSeq" id="WP_343795644.1">
    <property type="nucleotide sequence ID" value="NZ_BAAAGF010000001.1"/>
</dbReference>
<feature type="short sequence motif" description="DGA/G" evidence="4">
    <location>
        <begin position="208"/>
        <end position="210"/>
    </location>
</feature>
<proteinExistence type="predicted"/>